<dbReference type="InterPro" id="IPR011032">
    <property type="entry name" value="GroES-like_sf"/>
</dbReference>
<dbReference type="PANTHER" id="PTHR43401">
    <property type="entry name" value="L-THREONINE 3-DEHYDROGENASE"/>
    <property type="match status" value="1"/>
</dbReference>
<dbReference type="RefSeq" id="WP_320941831.1">
    <property type="nucleotide sequence ID" value="NZ_BAABEU010000001.1"/>
</dbReference>
<feature type="domain" description="Enoyl reductase (ER)" evidence="6">
    <location>
        <begin position="12"/>
        <end position="336"/>
    </location>
</feature>
<gene>
    <name evidence="7" type="ORF">SM116_15325</name>
</gene>
<dbReference type="Proteomes" id="UP001323798">
    <property type="component" value="Chromosome"/>
</dbReference>
<organism evidence="7 8">
    <name type="scientific">Microbacterium rhizosphaerae</name>
    <dbReference type="NCBI Taxonomy" id="1678237"/>
    <lineage>
        <taxon>Bacteria</taxon>
        <taxon>Bacillati</taxon>
        <taxon>Actinomycetota</taxon>
        <taxon>Actinomycetes</taxon>
        <taxon>Micrococcales</taxon>
        <taxon>Microbacteriaceae</taxon>
        <taxon>Microbacterium</taxon>
    </lineage>
</organism>
<keyword evidence="2 5" id="KW-0479">Metal-binding</keyword>
<keyword evidence="8" id="KW-1185">Reference proteome</keyword>
<dbReference type="Gene3D" id="3.40.50.720">
    <property type="entry name" value="NAD(P)-binding Rossmann-like Domain"/>
    <property type="match status" value="1"/>
</dbReference>
<evidence type="ECO:0000313" key="7">
    <source>
        <dbReference type="EMBL" id="WPR89114.1"/>
    </source>
</evidence>
<dbReference type="InterPro" id="IPR050129">
    <property type="entry name" value="Zn_alcohol_dh"/>
</dbReference>
<dbReference type="Gene3D" id="3.90.180.10">
    <property type="entry name" value="Medium-chain alcohol dehydrogenases, catalytic domain"/>
    <property type="match status" value="1"/>
</dbReference>
<evidence type="ECO:0000256" key="4">
    <source>
        <dbReference type="ARBA" id="ARBA00023002"/>
    </source>
</evidence>
<comment type="similarity">
    <text evidence="5">Belongs to the zinc-containing alcohol dehydrogenase family.</text>
</comment>
<protein>
    <submittedName>
        <fullName evidence="7">Alcohol dehydrogenase catalytic domain-containing protein</fullName>
    </submittedName>
</protein>
<dbReference type="InterPro" id="IPR020843">
    <property type="entry name" value="ER"/>
</dbReference>
<dbReference type="SMART" id="SM00829">
    <property type="entry name" value="PKS_ER"/>
    <property type="match status" value="1"/>
</dbReference>
<comment type="cofactor">
    <cofactor evidence="1 5">
        <name>Zn(2+)</name>
        <dbReference type="ChEBI" id="CHEBI:29105"/>
    </cofactor>
</comment>
<evidence type="ECO:0000256" key="3">
    <source>
        <dbReference type="ARBA" id="ARBA00022833"/>
    </source>
</evidence>
<keyword evidence="4" id="KW-0560">Oxidoreductase</keyword>
<dbReference type="Pfam" id="PF08240">
    <property type="entry name" value="ADH_N"/>
    <property type="match status" value="1"/>
</dbReference>
<evidence type="ECO:0000259" key="6">
    <source>
        <dbReference type="SMART" id="SM00829"/>
    </source>
</evidence>
<evidence type="ECO:0000256" key="2">
    <source>
        <dbReference type="ARBA" id="ARBA00022723"/>
    </source>
</evidence>
<sequence length="354" mass="36304">MSATMRAARFHGRRDVRVESVPKPVPGAGEVLVEVEYCGICGTDVEEFREGPLVVNMEPHALTGTMAPLALGHEVVGVVVAHGLGVDASRIPVGTRVIPDVVVGCGECWWCRRHQEGICERQAVRGFNLDGGLAEFMIATEETLVVVPTSLDAVQAVFAEPVAVAVRAVRAAGDLGDGAVVGVIGAGTIGLLIAQVARAAGAQVLCSETSAARTAVARAAGFRAAAPAGFAEILHAISDGRGADVIFECTGLGAVAVASLDLVRRGGTQVQVGISGGTAAIDIASFVLGEKRLVGTAAHLWDIDVAPAVQLIASGVVDVSALPSHVVPLEDAANVLADPDPSIYKQLISPKERS</sequence>
<dbReference type="InterPro" id="IPR013154">
    <property type="entry name" value="ADH-like_N"/>
</dbReference>
<dbReference type="PROSITE" id="PS00059">
    <property type="entry name" value="ADH_ZINC"/>
    <property type="match status" value="1"/>
</dbReference>
<evidence type="ECO:0000256" key="5">
    <source>
        <dbReference type="RuleBase" id="RU361277"/>
    </source>
</evidence>
<proteinExistence type="inferred from homology"/>
<dbReference type="InterPro" id="IPR036291">
    <property type="entry name" value="NAD(P)-bd_dom_sf"/>
</dbReference>
<dbReference type="SUPFAM" id="SSF50129">
    <property type="entry name" value="GroES-like"/>
    <property type="match status" value="1"/>
</dbReference>
<dbReference type="SUPFAM" id="SSF51735">
    <property type="entry name" value="NAD(P)-binding Rossmann-fold domains"/>
    <property type="match status" value="1"/>
</dbReference>
<dbReference type="InterPro" id="IPR013149">
    <property type="entry name" value="ADH-like_C"/>
</dbReference>
<name>A0ABZ0SIF6_9MICO</name>
<reference evidence="7 8" key="1">
    <citation type="submission" date="2023-11" db="EMBL/GenBank/DDBJ databases">
        <title>Genome sequence of Microbacterium rhizosphaerae KACC 19337.</title>
        <authorList>
            <person name="Choi H."/>
            <person name="Kim S."/>
            <person name="Kim Y."/>
            <person name="Kwon S.-W."/>
            <person name="Heo J."/>
        </authorList>
    </citation>
    <scope>NUCLEOTIDE SEQUENCE [LARGE SCALE GENOMIC DNA]</scope>
    <source>
        <strain evidence="7 8">KACC 19337</strain>
    </source>
</reference>
<evidence type="ECO:0000256" key="1">
    <source>
        <dbReference type="ARBA" id="ARBA00001947"/>
    </source>
</evidence>
<accession>A0ABZ0SIF6</accession>
<keyword evidence="3 5" id="KW-0862">Zinc</keyword>
<evidence type="ECO:0000313" key="8">
    <source>
        <dbReference type="Proteomes" id="UP001323798"/>
    </source>
</evidence>
<dbReference type="PANTHER" id="PTHR43401:SF2">
    <property type="entry name" value="L-THREONINE 3-DEHYDROGENASE"/>
    <property type="match status" value="1"/>
</dbReference>
<dbReference type="InterPro" id="IPR002328">
    <property type="entry name" value="ADH_Zn_CS"/>
</dbReference>
<dbReference type="Pfam" id="PF00107">
    <property type="entry name" value="ADH_zinc_N"/>
    <property type="match status" value="1"/>
</dbReference>
<dbReference type="EMBL" id="CP139368">
    <property type="protein sequence ID" value="WPR89114.1"/>
    <property type="molecule type" value="Genomic_DNA"/>
</dbReference>